<dbReference type="Proteomes" id="UP000799753">
    <property type="component" value="Unassembled WGS sequence"/>
</dbReference>
<accession>A0A6A6RLE3</accession>
<gene>
    <name evidence="2" type="ORF">P280DRAFT_473262</name>
</gene>
<dbReference type="SUPFAM" id="SSF48371">
    <property type="entry name" value="ARM repeat"/>
    <property type="match status" value="1"/>
</dbReference>
<name>A0A6A6RLE3_9PLEO</name>
<dbReference type="InterPro" id="IPR016024">
    <property type="entry name" value="ARM-type_fold"/>
</dbReference>
<dbReference type="OrthoDB" id="5385189at2759"/>
<reference evidence="2" key="1">
    <citation type="journal article" date="2020" name="Stud. Mycol.">
        <title>101 Dothideomycetes genomes: a test case for predicting lifestyles and emergence of pathogens.</title>
        <authorList>
            <person name="Haridas S."/>
            <person name="Albert R."/>
            <person name="Binder M."/>
            <person name="Bloem J."/>
            <person name="Labutti K."/>
            <person name="Salamov A."/>
            <person name="Andreopoulos B."/>
            <person name="Baker S."/>
            <person name="Barry K."/>
            <person name="Bills G."/>
            <person name="Bluhm B."/>
            <person name="Cannon C."/>
            <person name="Castanera R."/>
            <person name="Culley D."/>
            <person name="Daum C."/>
            <person name="Ezra D."/>
            <person name="Gonzalez J."/>
            <person name="Henrissat B."/>
            <person name="Kuo A."/>
            <person name="Liang C."/>
            <person name="Lipzen A."/>
            <person name="Lutzoni F."/>
            <person name="Magnuson J."/>
            <person name="Mondo S."/>
            <person name="Nolan M."/>
            <person name="Ohm R."/>
            <person name="Pangilinan J."/>
            <person name="Park H.-J."/>
            <person name="Ramirez L."/>
            <person name="Alfaro M."/>
            <person name="Sun H."/>
            <person name="Tritt A."/>
            <person name="Yoshinaga Y."/>
            <person name="Zwiers L.-H."/>
            <person name="Turgeon B."/>
            <person name="Goodwin S."/>
            <person name="Spatafora J."/>
            <person name="Crous P."/>
            <person name="Grigoriev I."/>
        </authorList>
    </citation>
    <scope>NUCLEOTIDE SEQUENCE</scope>
    <source>
        <strain evidence="2">CBS 473.64</strain>
    </source>
</reference>
<protein>
    <submittedName>
        <fullName evidence="2">Uncharacterized protein</fullName>
    </submittedName>
</protein>
<evidence type="ECO:0000256" key="1">
    <source>
        <dbReference type="SAM" id="MobiDB-lite"/>
    </source>
</evidence>
<evidence type="ECO:0000313" key="2">
    <source>
        <dbReference type="EMBL" id="KAF2636112.1"/>
    </source>
</evidence>
<keyword evidence="3" id="KW-1185">Reference proteome</keyword>
<dbReference type="AlphaFoldDB" id="A0A6A6RLE3"/>
<proteinExistence type="predicted"/>
<sequence>MAPTIEDRYLWLGLGVFTFVAVKAVAHGLRHIVTLTEVHNPLPVPPPQPPADSSPRRKEDSIKTSSLITLATCTNIEIRRAATQILCERFQAHPSAWRLLLRDLKSQDPETLRSAHLAINLLAENGTLKSVGGKKLRDYPRWLANGGAAGVRVRSGGLRDPEERELRRRRREAMIINEGDRPVSQEDVYMRDGEGRISWEEEFNNAPSM</sequence>
<organism evidence="2 3">
    <name type="scientific">Massarina eburnea CBS 473.64</name>
    <dbReference type="NCBI Taxonomy" id="1395130"/>
    <lineage>
        <taxon>Eukaryota</taxon>
        <taxon>Fungi</taxon>
        <taxon>Dikarya</taxon>
        <taxon>Ascomycota</taxon>
        <taxon>Pezizomycotina</taxon>
        <taxon>Dothideomycetes</taxon>
        <taxon>Pleosporomycetidae</taxon>
        <taxon>Pleosporales</taxon>
        <taxon>Massarineae</taxon>
        <taxon>Massarinaceae</taxon>
        <taxon>Massarina</taxon>
    </lineage>
</organism>
<dbReference type="EMBL" id="MU006800">
    <property type="protein sequence ID" value="KAF2636112.1"/>
    <property type="molecule type" value="Genomic_DNA"/>
</dbReference>
<feature type="region of interest" description="Disordered" evidence="1">
    <location>
        <begin position="39"/>
        <end position="62"/>
    </location>
</feature>
<feature type="compositionally biased region" description="Pro residues" evidence="1">
    <location>
        <begin position="42"/>
        <end position="52"/>
    </location>
</feature>
<evidence type="ECO:0000313" key="3">
    <source>
        <dbReference type="Proteomes" id="UP000799753"/>
    </source>
</evidence>